<dbReference type="NCBIfam" id="NF006751">
    <property type="entry name" value="PRK09272.1-4"/>
    <property type="match status" value="1"/>
</dbReference>
<dbReference type="Proteomes" id="UP000587991">
    <property type="component" value="Unassembled WGS sequence"/>
</dbReference>
<feature type="transmembrane region" description="Helical" evidence="1">
    <location>
        <begin position="27"/>
        <end position="47"/>
    </location>
</feature>
<feature type="transmembrane region" description="Helical" evidence="1">
    <location>
        <begin position="59"/>
        <end position="79"/>
    </location>
</feature>
<sequence length="115" mass="13085">MYLLLKYLITAGLVVLISEVARRNDRLGGLLAALPLVTVLTLCWLRLEQQSADKIGNHAWYTFWYVLPTLPMFLSFPWLQARCGFVLALLLSVLGTVPLFWGYARLLQRVGIHLL</sequence>
<dbReference type="RefSeq" id="WP_168876039.1">
    <property type="nucleotide sequence ID" value="NZ_JABAIM010000001.1"/>
</dbReference>
<keyword evidence="3" id="KW-1185">Reference proteome</keyword>
<evidence type="ECO:0000313" key="2">
    <source>
        <dbReference type="EMBL" id="NLR74424.1"/>
    </source>
</evidence>
<evidence type="ECO:0000313" key="3">
    <source>
        <dbReference type="Proteomes" id="UP000587991"/>
    </source>
</evidence>
<evidence type="ECO:0000256" key="1">
    <source>
        <dbReference type="SAM" id="Phobius"/>
    </source>
</evidence>
<reference evidence="2 3" key="1">
    <citation type="submission" date="2020-04" db="EMBL/GenBank/DDBJ databases">
        <title>Draft genome of Leeia sp. IMCC25680.</title>
        <authorList>
            <person name="Song J."/>
            <person name="Cho J.-C."/>
        </authorList>
    </citation>
    <scope>NUCLEOTIDE SEQUENCE [LARGE SCALE GENOMIC DNA]</scope>
    <source>
        <strain evidence="2 3">IMCC25680</strain>
    </source>
</reference>
<dbReference type="AlphaFoldDB" id="A0A847S3U1"/>
<accession>A0A847S3U1</accession>
<protein>
    <submittedName>
        <fullName evidence="2">DUF3147 family protein</fullName>
    </submittedName>
</protein>
<gene>
    <name evidence="2" type="ORF">HF682_04570</name>
</gene>
<feature type="transmembrane region" description="Helical" evidence="1">
    <location>
        <begin position="85"/>
        <end position="104"/>
    </location>
</feature>
<keyword evidence="1" id="KW-0812">Transmembrane</keyword>
<proteinExistence type="predicted"/>
<organism evidence="2 3">
    <name type="scientific">Leeia aquatica</name>
    <dbReference type="NCBI Taxonomy" id="2725557"/>
    <lineage>
        <taxon>Bacteria</taxon>
        <taxon>Pseudomonadati</taxon>
        <taxon>Pseudomonadota</taxon>
        <taxon>Betaproteobacteria</taxon>
        <taxon>Neisseriales</taxon>
        <taxon>Leeiaceae</taxon>
        <taxon>Leeia</taxon>
    </lineage>
</organism>
<keyword evidence="1" id="KW-0472">Membrane</keyword>
<dbReference type="EMBL" id="JABAIM010000001">
    <property type="protein sequence ID" value="NLR74424.1"/>
    <property type="molecule type" value="Genomic_DNA"/>
</dbReference>
<name>A0A847S3U1_9NEIS</name>
<comment type="caution">
    <text evidence="2">The sequence shown here is derived from an EMBL/GenBank/DDBJ whole genome shotgun (WGS) entry which is preliminary data.</text>
</comment>
<keyword evidence="1" id="KW-1133">Transmembrane helix</keyword>